<accession>A0A7S0ZE70</accession>
<evidence type="ECO:0000256" key="1">
    <source>
        <dbReference type="SAM" id="MobiDB-lite"/>
    </source>
</evidence>
<protein>
    <submittedName>
        <fullName evidence="2">Uncharacterized protein</fullName>
    </submittedName>
</protein>
<dbReference type="EMBL" id="HBFP01004776">
    <property type="protein sequence ID" value="CAD8819013.1"/>
    <property type="molecule type" value="Transcribed_RNA"/>
</dbReference>
<reference evidence="2" key="1">
    <citation type="submission" date="2021-01" db="EMBL/GenBank/DDBJ databases">
        <authorList>
            <person name="Corre E."/>
            <person name="Pelletier E."/>
            <person name="Niang G."/>
            <person name="Scheremetjew M."/>
            <person name="Finn R."/>
            <person name="Kale V."/>
            <person name="Holt S."/>
            <person name="Cochrane G."/>
            <person name="Meng A."/>
            <person name="Brown T."/>
            <person name="Cohen L."/>
        </authorList>
    </citation>
    <scope>NUCLEOTIDE SEQUENCE</scope>
    <source>
        <strain evidence="2">CCMP3278</strain>
    </source>
</reference>
<gene>
    <name evidence="2" type="ORF">TOLI1172_LOCUS3402</name>
</gene>
<feature type="compositionally biased region" description="Basic and acidic residues" evidence="1">
    <location>
        <begin position="1"/>
        <end position="17"/>
    </location>
</feature>
<dbReference type="AlphaFoldDB" id="A0A7S0ZE70"/>
<feature type="compositionally biased region" description="Polar residues" evidence="1">
    <location>
        <begin position="18"/>
        <end position="28"/>
    </location>
</feature>
<evidence type="ECO:0000313" key="2">
    <source>
        <dbReference type="EMBL" id="CAD8819013.1"/>
    </source>
</evidence>
<name>A0A7S0ZE70_9RHOD</name>
<organism evidence="2">
    <name type="scientific">Timspurckia oligopyrenoides</name>
    <dbReference type="NCBI Taxonomy" id="708627"/>
    <lineage>
        <taxon>Eukaryota</taxon>
        <taxon>Rhodophyta</taxon>
        <taxon>Bangiophyceae</taxon>
        <taxon>Porphyridiales</taxon>
        <taxon>Porphyridiaceae</taxon>
        <taxon>Timspurckia</taxon>
    </lineage>
</organism>
<sequence>MEGIERVESRTCSRVESGRNSLQASSRGSIGFGHSPSRNRSSRFISTISRSSLNSDSALLQAFSGGWQYDSDEEAYGSSRSAIRYIAAREFLGQWLQGKTPLTSCDSQYLESIEQQH</sequence>
<feature type="region of interest" description="Disordered" evidence="1">
    <location>
        <begin position="1"/>
        <end position="43"/>
    </location>
</feature>
<proteinExistence type="predicted"/>